<dbReference type="EMBL" id="MU865089">
    <property type="protein sequence ID" value="KAK4457953.1"/>
    <property type="molecule type" value="Genomic_DNA"/>
</dbReference>
<dbReference type="SUPFAM" id="SSF81383">
    <property type="entry name" value="F-box domain"/>
    <property type="match status" value="1"/>
</dbReference>
<organism evidence="3 4">
    <name type="scientific">Cladorrhinum samala</name>
    <dbReference type="NCBI Taxonomy" id="585594"/>
    <lineage>
        <taxon>Eukaryota</taxon>
        <taxon>Fungi</taxon>
        <taxon>Dikarya</taxon>
        <taxon>Ascomycota</taxon>
        <taxon>Pezizomycotina</taxon>
        <taxon>Sordariomycetes</taxon>
        <taxon>Sordariomycetidae</taxon>
        <taxon>Sordariales</taxon>
        <taxon>Podosporaceae</taxon>
        <taxon>Cladorrhinum</taxon>
    </lineage>
</organism>
<accession>A0AAV9HBD5</accession>
<feature type="region of interest" description="Disordered" evidence="1">
    <location>
        <begin position="658"/>
        <end position="680"/>
    </location>
</feature>
<dbReference type="Proteomes" id="UP001321749">
    <property type="component" value="Unassembled WGS sequence"/>
</dbReference>
<evidence type="ECO:0000256" key="1">
    <source>
        <dbReference type="SAM" id="MobiDB-lite"/>
    </source>
</evidence>
<dbReference type="GO" id="GO:0031146">
    <property type="term" value="P:SCF-dependent proteasomal ubiquitin-dependent protein catabolic process"/>
    <property type="evidence" value="ECO:0007669"/>
    <property type="project" value="TreeGrafter"/>
</dbReference>
<protein>
    <recommendedName>
        <fullName evidence="2">F-box domain-containing protein</fullName>
    </recommendedName>
</protein>
<evidence type="ECO:0000259" key="2">
    <source>
        <dbReference type="PROSITE" id="PS50181"/>
    </source>
</evidence>
<dbReference type="PROSITE" id="PS50181">
    <property type="entry name" value="FBOX"/>
    <property type="match status" value="1"/>
</dbReference>
<dbReference type="SUPFAM" id="SSF52047">
    <property type="entry name" value="RNI-like"/>
    <property type="match status" value="1"/>
</dbReference>
<dbReference type="InterPro" id="IPR036047">
    <property type="entry name" value="F-box-like_dom_sf"/>
</dbReference>
<dbReference type="InterPro" id="IPR057207">
    <property type="entry name" value="FBXL15_LRR"/>
</dbReference>
<reference evidence="3" key="2">
    <citation type="submission" date="2023-06" db="EMBL/GenBank/DDBJ databases">
        <authorList>
            <consortium name="Lawrence Berkeley National Laboratory"/>
            <person name="Mondo S.J."/>
            <person name="Hensen N."/>
            <person name="Bonometti L."/>
            <person name="Westerberg I."/>
            <person name="Brannstrom I.O."/>
            <person name="Guillou S."/>
            <person name="Cros-Aarteil S."/>
            <person name="Calhoun S."/>
            <person name="Haridas S."/>
            <person name="Kuo A."/>
            <person name="Pangilinan J."/>
            <person name="Riley R."/>
            <person name="Labutti K."/>
            <person name="Andreopoulos B."/>
            <person name="Lipzen A."/>
            <person name="Chen C."/>
            <person name="Yanf M."/>
            <person name="Daum C."/>
            <person name="Ng V."/>
            <person name="Clum A."/>
            <person name="Steindorff A."/>
            <person name="Ohm R."/>
            <person name="Martin F."/>
            <person name="Silar P."/>
            <person name="Natvig D."/>
            <person name="Lalanne C."/>
            <person name="Gautier V."/>
            <person name="Ament-Velasquez S.L."/>
            <person name="Kruys A."/>
            <person name="Hutchinson M.I."/>
            <person name="Powell A.J."/>
            <person name="Barry K."/>
            <person name="Miller A.N."/>
            <person name="Grigoriev I.V."/>
            <person name="Debuchy R."/>
            <person name="Gladieux P."/>
            <person name="Thoren M.H."/>
            <person name="Johannesson H."/>
        </authorList>
    </citation>
    <scope>NUCLEOTIDE SEQUENCE</scope>
    <source>
        <strain evidence="3">PSN324</strain>
    </source>
</reference>
<dbReference type="InterPro" id="IPR001810">
    <property type="entry name" value="F-box_dom"/>
</dbReference>
<dbReference type="Pfam" id="PF12937">
    <property type="entry name" value="F-box-like"/>
    <property type="match status" value="1"/>
</dbReference>
<comment type="caution">
    <text evidence="3">The sequence shown here is derived from an EMBL/GenBank/DDBJ whole genome shotgun (WGS) entry which is preliminary data.</text>
</comment>
<feature type="region of interest" description="Disordered" evidence="1">
    <location>
        <begin position="48"/>
        <end position="69"/>
    </location>
</feature>
<proteinExistence type="predicted"/>
<dbReference type="PANTHER" id="PTHR13318">
    <property type="entry name" value="PARTNER OF PAIRED, ISOFORM B-RELATED"/>
    <property type="match status" value="1"/>
</dbReference>
<dbReference type="Pfam" id="PF13516">
    <property type="entry name" value="LRR_6"/>
    <property type="match status" value="1"/>
</dbReference>
<name>A0AAV9HBD5_9PEZI</name>
<dbReference type="InterPro" id="IPR001611">
    <property type="entry name" value="Leu-rich_rpt"/>
</dbReference>
<dbReference type="Gene3D" id="3.80.10.10">
    <property type="entry name" value="Ribonuclease Inhibitor"/>
    <property type="match status" value="3"/>
</dbReference>
<sequence>MADSIRTIPGTPLSPAVPVIVVDGESDGTETPQKRKGSQRLLRRLQRISSSPTLTRIGRPRSSSSPYGSPGAFSCVSLATSPSPFAHTNSSTSYFSHTPTGDYSTAPSSVATTPCLESPGQDDIECDLAARKIDQPVVTVTTSSLPSEVKKKSKVFNLWTSMPLELKIHVLSLLSPKELVRTSRVSKKFHELCFDGQLWTSFDASHFYKDIPAESLARILETAGPFVKDLNLRGCVQVEHYKQADGFVRACRNLVNATLEGCRNFERTTLHTLLKSNKQLVNLNLTGLPAVNNATCKIISRGCQQLEVFNVSGCKQMDAQGIKFVVEGCHQLRDLRAASIRGLHNRDVAEAIFKTNNLHRLVLAGCTDLTDDAFQLMIHGPNPEFDIVTGRPLTTPRKLRHLDLTRCSRLSDTSIKSLAYMVPELEGLHLSGLTRLTDEALEPILASTPFLTHLELEDLAELTNSLFSTHLAKAPCAPHLEHLSISSCENVGDAGMLPVLRVCTNLKSIFMDNTRISDLTLAEAAAMVRKRSLQRPRQSQLPVVALSMVIYDTHNVTWTGIREVLSRNAEMIKPSPAKSVADGVFSFPAEIISMKCFHTWQMTVDEHTKRVLRGDIGSACRFEKLWAEYMQAAQEAGIDGANLRRRRRRAREAQQLLAGEDPAAAPSGRRRSLTTACVVM</sequence>
<dbReference type="GO" id="GO:0019005">
    <property type="term" value="C:SCF ubiquitin ligase complex"/>
    <property type="evidence" value="ECO:0007669"/>
    <property type="project" value="TreeGrafter"/>
</dbReference>
<dbReference type="InterPro" id="IPR032675">
    <property type="entry name" value="LRR_dom_sf"/>
</dbReference>
<reference evidence="3" key="1">
    <citation type="journal article" date="2023" name="Mol. Phylogenet. Evol.">
        <title>Genome-scale phylogeny and comparative genomics of the fungal order Sordariales.</title>
        <authorList>
            <person name="Hensen N."/>
            <person name="Bonometti L."/>
            <person name="Westerberg I."/>
            <person name="Brannstrom I.O."/>
            <person name="Guillou S."/>
            <person name="Cros-Aarteil S."/>
            <person name="Calhoun S."/>
            <person name="Haridas S."/>
            <person name="Kuo A."/>
            <person name="Mondo S."/>
            <person name="Pangilinan J."/>
            <person name="Riley R."/>
            <person name="LaButti K."/>
            <person name="Andreopoulos B."/>
            <person name="Lipzen A."/>
            <person name="Chen C."/>
            <person name="Yan M."/>
            <person name="Daum C."/>
            <person name="Ng V."/>
            <person name="Clum A."/>
            <person name="Steindorff A."/>
            <person name="Ohm R.A."/>
            <person name="Martin F."/>
            <person name="Silar P."/>
            <person name="Natvig D.O."/>
            <person name="Lalanne C."/>
            <person name="Gautier V."/>
            <person name="Ament-Velasquez S.L."/>
            <person name="Kruys A."/>
            <person name="Hutchinson M.I."/>
            <person name="Powell A.J."/>
            <person name="Barry K."/>
            <person name="Miller A.N."/>
            <person name="Grigoriev I.V."/>
            <person name="Debuchy R."/>
            <person name="Gladieux P."/>
            <person name="Hiltunen Thoren M."/>
            <person name="Johannesson H."/>
        </authorList>
    </citation>
    <scope>NUCLEOTIDE SEQUENCE</scope>
    <source>
        <strain evidence="3">PSN324</strain>
    </source>
</reference>
<keyword evidence="4" id="KW-1185">Reference proteome</keyword>
<dbReference type="SMART" id="SM00256">
    <property type="entry name" value="FBOX"/>
    <property type="match status" value="1"/>
</dbReference>
<dbReference type="Pfam" id="PF25372">
    <property type="entry name" value="DUF7885"/>
    <property type="match status" value="1"/>
</dbReference>
<dbReference type="InterPro" id="IPR006553">
    <property type="entry name" value="Leu-rich_rpt_Cys-con_subtyp"/>
</dbReference>
<gene>
    <name evidence="3" type="ORF">QBC42DRAFT_30365</name>
</gene>
<dbReference type="AlphaFoldDB" id="A0AAV9HBD5"/>
<dbReference type="SMART" id="SM00367">
    <property type="entry name" value="LRR_CC"/>
    <property type="match status" value="6"/>
</dbReference>
<evidence type="ECO:0000313" key="4">
    <source>
        <dbReference type="Proteomes" id="UP001321749"/>
    </source>
</evidence>
<evidence type="ECO:0000313" key="3">
    <source>
        <dbReference type="EMBL" id="KAK4457953.1"/>
    </source>
</evidence>
<feature type="domain" description="F-box" evidence="2">
    <location>
        <begin position="156"/>
        <end position="202"/>
    </location>
</feature>